<dbReference type="InterPro" id="IPR046358">
    <property type="entry name" value="Flagellin_C"/>
</dbReference>
<proteinExistence type="inferred from homology"/>
<dbReference type="Pfam" id="PF00669">
    <property type="entry name" value="Flagellin_N"/>
    <property type="match status" value="1"/>
</dbReference>
<dbReference type="Proteomes" id="UP000437736">
    <property type="component" value="Unassembled WGS sequence"/>
</dbReference>
<evidence type="ECO:0000259" key="5">
    <source>
        <dbReference type="Pfam" id="PF00669"/>
    </source>
</evidence>
<evidence type="ECO:0000313" key="8">
    <source>
        <dbReference type="Proteomes" id="UP000437736"/>
    </source>
</evidence>
<keyword evidence="7" id="KW-0969">Cilium</keyword>
<dbReference type="Pfam" id="PF00700">
    <property type="entry name" value="Flagellin_C"/>
    <property type="match status" value="1"/>
</dbReference>
<keyword evidence="7" id="KW-0966">Cell projection</keyword>
<keyword evidence="4" id="KW-0964">Secreted</keyword>
<comment type="similarity">
    <text evidence="1 4">Belongs to the bacterial flagellin family.</text>
</comment>
<dbReference type="PANTHER" id="PTHR42792:SF2">
    <property type="entry name" value="FLAGELLIN"/>
    <property type="match status" value="1"/>
</dbReference>
<dbReference type="Gene3D" id="6.10.10.10">
    <property type="entry name" value="Flagellar export chaperone, C-terminal domain"/>
    <property type="match status" value="1"/>
</dbReference>
<protein>
    <recommendedName>
        <fullName evidence="2 4">Flagellin</fullName>
    </recommendedName>
</protein>
<feature type="domain" description="Flagellin C-terminal" evidence="6">
    <location>
        <begin position="196"/>
        <end position="280"/>
    </location>
</feature>
<evidence type="ECO:0000259" key="6">
    <source>
        <dbReference type="Pfam" id="PF00700"/>
    </source>
</evidence>
<evidence type="ECO:0000313" key="7">
    <source>
        <dbReference type="EMBL" id="MST32741.1"/>
    </source>
</evidence>
<accession>A0ABW9QTQ0</accession>
<dbReference type="SUPFAM" id="SSF64518">
    <property type="entry name" value="Phase 1 flagellin"/>
    <property type="match status" value="1"/>
</dbReference>
<evidence type="ECO:0000256" key="1">
    <source>
        <dbReference type="ARBA" id="ARBA00005709"/>
    </source>
</evidence>
<sequence>MAGLDVNTNLMAIQAANNLSTNQTAMQNALTDLSSGYQINSAADNPAGLVISQHLQSQINGFQQAQANTQNAVNVAQTMDGALNGIGSILQTVRTLAVQSANSSASDSTATSAAQAEITQALSTIDNIAQTTVFGSNNLLWTANGAASGVLTFNFQVGYGNTGGQVSFTIGAISSAALGISSISVTTLNGATTAIGLVDQAISTVSTERGTIGAYQNMFQDIAANNTVMQQNLTASNASIQDTNMATMMVKFTQDQILVQAGVSMLSQANSIPQDVLKLLG</sequence>
<dbReference type="Gene3D" id="1.20.1330.10">
    <property type="entry name" value="f41 fragment of flagellin, N-terminal domain"/>
    <property type="match status" value="1"/>
</dbReference>
<dbReference type="InterPro" id="IPR001492">
    <property type="entry name" value="Flagellin"/>
</dbReference>
<gene>
    <name evidence="7" type="ORF">GHK86_08400</name>
</gene>
<name>A0ABW9QTQ0_9ACTN</name>
<dbReference type="EMBL" id="WJHE01000375">
    <property type="protein sequence ID" value="MST32741.1"/>
    <property type="molecule type" value="Genomic_DNA"/>
</dbReference>
<comment type="function">
    <text evidence="4">Flagellin is the subunit protein which polymerizes to form the filaments of bacterial flagella.</text>
</comment>
<organism evidence="7 8">
    <name type="scientific">Acidiferrimicrobium australe</name>
    <dbReference type="NCBI Taxonomy" id="2664430"/>
    <lineage>
        <taxon>Bacteria</taxon>
        <taxon>Bacillati</taxon>
        <taxon>Actinomycetota</taxon>
        <taxon>Acidimicrobiia</taxon>
        <taxon>Acidimicrobiales</taxon>
        <taxon>Acidimicrobiaceae</taxon>
        <taxon>Acidiferrimicrobium</taxon>
    </lineage>
</organism>
<comment type="caution">
    <text evidence="7">The sequence shown here is derived from an EMBL/GenBank/DDBJ whole genome shotgun (WGS) entry which is preliminary data.</text>
</comment>
<dbReference type="InterPro" id="IPR042187">
    <property type="entry name" value="Flagellin_C_sub2"/>
</dbReference>
<comment type="subcellular location">
    <subcellularLocation>
        <location evidence="4">Secreted</location>
    </subcellularLocation>
    <subcellularLocation>
        <location evidence="4">Bacterial flagellum</location>
    </subcellularLocation>
</comment>
<dbReference type="PANTHER" id="PTHR42792">
    <property type="entry name" value="FLAGELLIN"/>
    <property type="match status" value="1"/>
</dbReference>
<keyword evidence="7" id="KW-0282">Flagellum</keyword>
<evidence type="ECO:0000256" key="3">
    <source>
        <dbReference type="ARBA" id="ARBA00023143"/>
    </source>
</evidence>
<dbReference type="InterPro" id="IPR001029">
    <property type="entry name" value="Flagellin_N"/>
</dbReference>
<keyword evidence="3 4" id="KW-0975">Bacterial flagellum</keyword>
<dbReference type="PRINTS" id="PR00207">
    <property type="entry name" value="FLAGELLIN"/>
</dbReference>
<evidence type="ECO:0000256" key="4">
    <source>
        <dbReference type="RuleBase" id="RU362073"/>
    </source>
</evidence>
<keyword evidence="8" id="KW-1185">Reference proteome</keyword>
<feature type="domain" description="Flagellin N-terminal" evidence="5">
    <location>
        <begin position="6"/>
        <end position="140"/>
    </location>
</feature>
<evidence type="ECO:0000256" key="2">
    <source>
        <dbReference type="ARBA" id="ARBA00020110"/>
    </source>
</evidence>
<reference evidence="7 8" key="1">
    <citation type="submission" date="2019-11" db="EMBL/GenBank/DDBJ databases">
        <title>Acidiferrimicrobium australis gen. nov., sp. nov., an acidophilic and obligately heterotrophic, member of the Actinobacteria that catalyses dissimilatory oxido- reduction of iron isolated from metal-rich acidic water in Chile.</title>
        <authorList>
            <person name="Gonzalez D."/>
            <person name="Huber K."/>
            <person name="Hedrich S."/>
            <person name="Rojas-Villalobos C."/>
            <person name="Quatrini R."/>
            <person name="Dinamarca M.A."/>
            <person name="Schwarz A."/>
            <person name="Canales C."/>
            <person name="Nancucheo I."/>
        </authorList>
    </citation>
    <scope>NUCLEOTIDE SEQUENCE [LARGE SCALE GENOMIC DNA]</scope>
    <source>
        <strain evidence="7 8">USS-CCA1</strain>
    </source>
</reference>